<feature type="region of interest" description="Disordered" evidence="1">
    <location>
        <begin position="329"/>
        <end position="364"/>
    </location>
</feature>
<feature type="region of interest" description="Disordered" evidence="1">
    <location>
        <begin position="98"/>
        <end position="148"/>
    </location>
</feature>
<organism evidence="2">
    <name type="scientific">Sedimenticola thiotaurini</name>
    <dbReference type="NCBI Taxonomy" id="1543721"/>
    <lineage>
        <taxon>Bacteria</taxon>
        <taxon>Pseudomonadati</taxon>
        <taxon>Pseudomonadota</taxon>
        <taxon>Gammaproteobacteria</taxon>
        <taxon>Chromatiales</taxon>
        <taxon>Sedimenticolaceae</taxon>
        <taxon>Sedimenticola</taxon>
    </lineage>
</organism>
<accession>A0A831RMH7</accession>
<gene>
    <name evidence="2" type="ORF">ENI96_02280</name>
</gene>
<feature type="region of interest" description="Disordered" evidence="1">
    <location>
        <begin position="293"/>
        <end position="312"/>
    </location>
</feature>
<feature type="region of interest" description="Disordered" evidence="1">
    <location>
        <begin position="1"/>
        <end position="20"/>
    </location>
</feature>
<reference evidence="2" key="1">
    <citation type="journal article" date="2020" name="mSystems">
        <title>Genome- and Community-Level Interaction Insights into Carbon Utilization and Element Cycling Functions of Hydrothermarchaeota in Hydrothermal Sediment.</title>
        <authorList>
            <person name="Zhou Z."/>
            <person name="Liu Y."/>
            <person name="Xu W."/>
            <person name="Pan J."/>
            <person name="Luo Z.H."/>
            <person name="Li M."/>
        </authorList>
    </citation>
    <scope>NUCLEOTIDE SEQUENCE [LARGE SCALE GENOMIC DNA]</scope>
    <source>
        <strain evidence="2">HyVt-443</strain>
    </source>
</reference>
<feature type="compositionally biased region" description="Pro residues" evidence="1">
    <location>
        <begin position="129"/>
        <end position="141"/>
    </location>
</feature>
<sequence>MSGLDVAGLSGQAGSGAGEEFHGESGKYYLKLTGEVIDGQDPDRVAERLARLLRMEPLQARRLLLGRPYRIRRLLDRAKAEHLMAKVTARGAGAVVEPARTPDPVTEKEEAAASPAAAGTRPLHVVPERPVPPAEAEPPPENGTTEAVEEEPVYELDIEIEAPGLFPVATGTVDEVEIEAVVPSPDGEPAGLELTLVEPPAEETVEADGAEEPLLEIEIDAPPASPVATAGAENDGEAKMPSQAPADGELELTLVEPPPQAEGTPETGGEAAGGPSAAAAAEAELELVLPAVEPDDEATRPMEVVSPPETEVEERVVLETPSPLLTAAVSDEGAGTTGPEPAAGDGSEGQPAAPAGSGAGDRRRVGMPDKRLLITAAAVLLAGGGWAGLQLLNGGTRPAPPPPLVQAAPVDPALAATRRRQTVLVRSVKVWMIEYGFGFDPSQVTLKRVQQDLGLDQDGMQDGWGTTFRYRPGDGRYTVVSAGPDRRFGSDDDLERVEVLE</sequence>
<feature type="region of interest" description="Disordered" evidence="1">
    <location>
        <begin position="218"/>
        <end position="288"/>
    </location>
</feature>
<name>A0A831RMH7_9GAMM</name>
<dbReference type="EMBL" id="DRKP01000024">
    <property type="protein sequence ID" value="HEB95244.1"/>
    <property type="molecule type" value="Genomic_DNA"/>
</dbReference>
<evidence type="ECO:0008006" key="3">
    <source>
        <dbReference type="Google" id="ProtNLM"/>
    </source>
</evidence>
<comment type="caution">
    <text evidence="2">The sequence shown here is derived from an EMBL/GenBank/DDBJ whole genome shotgun (WGS) entry which is preliminary data.</text>
</comment>
<dbReference type="AlphaFoldDB" id="A0A831RMH7"/>
<feature type="compositionally biased region" description="Low complexity" evidence="1">
    <location>
        <begin position="261"/>
        <end position="288"/>
    </location>
</feature>
<dbReference type="Proteomes" id="UP000886251">
    <property type="component" value="Unassembled WGS sequence"/>
</dbReference>
<protein>
    <recommendedName>
        <fullName evidence="3">Type II secretion system protein GspG C-terminal domain-containing protein</fullName>
    </recommendedName>
</protein>
<evidence type="ECO:0000256" key="1">
    <source>
        <dbReference type="SAM" id="MobiDB-lite"/>
    </source>
</evidence>
<feature type="compositionally biased region" description="Low complexity" evidence="1">
    <location>
        <begin position="332"/>
        <end position="356"/>
    </location>
</feature>
<evidence type="ECO:0000313" key="2">
    <source>
        <dbReference type="EMBL" id="HEB95244.1"/>
    </source>
</evidence>
<proteinExistence type="predicted"/>